<feature type="binding site" description="axial binding residue" evidence="16">
    <location>
        <position position="197"/>
    </location>
    <ligand>
        <name>heme b</name>
        <dbReference type="ChEBI" id="CHEBI:60344"/>
        <label>b566</label>
    </ligand>
    <ligandPart>
        <name>Fe</name>
        <dbReference type="ChEBI" id="CHEBI:18248"/>
    </ligandPart>
</feature>
<keyword evidence="7 16" id="KW-0479">Metal-binding</keyword>
<gene>
    <name evidence="20" type="primary">cob</name>
</gene>
<evidence type="ECO:0000256" key="16">
    <source>
        <dbReference type="PIRSR" id="PIRSR038885-2"/>
    </source>
</evidence>
<dbReference type="EMBL" id="MT577034">
    <property type="protein sequence ID" value="QPA36156.1"/>
    <property type="molecule type" value="Genomic_DNA"/>
</dbReference>
<dbReference type="GO" id="GO:0008121">
    <property type="term" value="F:quinol-cytochrome-c reductase activity"/>
    <property type="evidence" value="ECO:0007669"/>
    <property type="project" value="InterPro"/>
</dbReference>
<keyword evidence="12 17" id="KW-0496">Mitochondrion</keyword>
<feature type="domain" description="Cytochrome b/b6 N-terminal region profile" evidence="18">
    <location>
        <begin position="1"/>
        <end position="210"/>
    </location>
</feature>
<evidence type="ECO:0000256" key="10">
    <source>
        <dbReference type="ARBA" id="ARBA00022989"/>
    </source>
</evidence>
<dbReference type="InterPro" id="IPR036150">
    <property type="entry name" value="Cyt_b/b6_C_sf"/>
</dbReference>
<dbReference type="PANTHER" id="PTHR19271">
    <property type="entry name" value="CYTOCHROME B"/>
    <property type="match status" value="1"/>
</dbReference>
<dbReference type="Pfam" id="PF00033">
    <property type="entry name" value="Cytochrome_B"/>
    <property type="match status" value="1"/>
</dbReference>
<geneLocation type="mitochondrion" evidence="20"/>
<feature type="binding site" evidence="15">
    <location>
        <position position="202"/>
    </location>
    <ligand>
        <name>a ubiquinone</name>
        <dbReference type="ChEBI" id="CHEBI:16389"/>
    </ligand>
</feature>
<dbReference type="SUPFAM" id="SSF81342">
    <property type="entry name" value="Transmembrane di-heme cytochromes"/>
    <property type="match status" value="1"/>
</dbReference>
<dbReference type="InterPro" id="IPR048260">
    <property type="entry name" value="Cytochrome_b_C_euk/bac"/>
</dbReference>
<proteinExistence type="inferred from homology"/>
<evidence type="ECO:0000256" key="4">
    <source>
        <dbReference type="ARBA" id="ARBA00022617"/>
    </source>
</evidence>
<dbReference type="PANTHER" id="PTHR19271:SF16">
    <property type="entry name" value="CYTOCHROME B"/>
    <property type="match status" value="1"/>
</dbReference>
<evidence type="ECO:0000256" key="15">
    <source>
        <dbReference type="PIRSR" id="PIRSR038885-1"/>
    </source>
</evidence>
<feature type="transmembrane region" description="Helical" evidence="17">
    <location>
        <begin position="182"/>
        <end position="203"/>
    </location>
</feature>
<dbReference type="GO" id="GO:0005743">
    <property type="term" value="C:mitochondrial inner membrane"/>
    <property type="evidence" value="ECO:0007669"/>
    <property type="project" value="UniProtKB-SubCell"/>
</dbReference>
<dbReference type="AlphaFoldDB" id="A0A873QJD4"/>
<feature type="transmembrane region" description="Helical" evidence="17">
    <location>
        <begin position="289"/>
        <end position="308"/>
    </location>
</feature>
<evidence type="ECO:0000256" key="1">
    <source>
        <dbReference type="ARBA" id="ARBA00004448"/>
    </source>
</evidence>
<dbReference type="InterPro" id="IPR005797">
    <property type="entry name" value="Cyt_b/b6_N"/>
</dbReference>
<dbReference type="Pfam" id="PF00032">
    <property type="entry name" value="Cytochrom_B_C"/>
    <property type="match status" value="1"/>
</dbReference>
<evidence type="ECO:0000256" key="9">
    <source>
        <dbReference type="ARBA" id="ARBA00022982"/>
    </source>
</evidence>
<evidence type="ECO:0000259" key="19">
    <source>
        <dbReference type="PROSITE" id="PS51003"/>
    </source>
</evidence>
<dbReference type="GeneID" id="63647877"/>
<evidence type="ECO:0000256" key="14">
    <source>
        <dbReference type="ARBA" id="ARBA00061233"/>
    </source>
</evidence>
<evidence type="ECO:0000256" key="8">
    <source>
        <dbReference type="ARBA" id="ARBA00022792"/>
    </source>
</evidence>
<keyword evidence="11 16" id="KW-0408">Iron</keyword>
<keyword evidence="13 17" id="KW-0472">Membrane</keyword>
<feature type="transmembrane region" description="Helical" evidence="17">
    <location>
        <begin position="77"/>
        <end position="97"/>
    </location>
</feature>
<dbReference type="GO" id="GO:0006122">
    <property type="term" value="P:mitochondrial electron transport, ubiquinol to cytochrome c"/>
    <property type="evidence" value="ECO:0007669"/>
    <property type="project" value="TreeGrafter"/>
</dbReference>
<dbReference type="InterPro" id="IPR048259">
    <property type="entry name" value="Cytochrome_b_N_euk/bac"/>
</dbReference>
<feature type="domain" description="Cytochrome b/b6 C-terminal region profile" evidence="19">
    <location>
        <begin position="211"/>
        <end position="381"/>
    </location>
</feature>
<keyword evidence="8" id="KW-0999">Mitochondrion inner membrane</keyword>
<sequence>MRLLKSHSLLRLMNSYVVDSPEPSNISYLWNFGSLLATCLVIQILTGCFLAMHYQAHVDFAFNSVEHIMRDVNNGWIIRYIHANVASFFFIFVYGHIGRNIYYGSYKSPRILVWSIGVIILILMMAIAFLGYVLPYGQMSLWGATVITNLLSAIPIFGQDLVELIWGGFSVSNATLNRFFSLHYILPFLLAALALAHLIALHAEGSGNPNGISSNGDRYAIHPYFMFKDLITIFFFFLVLSIMVFYYPNFLGHSDNYIPANPMQTPASIVPEWYLLPYYAILRSIPNKLLGVLAMFGSLLILLILPMVDVSRIRGNQFRPAMKVAFWFFVVNFFILMWIGSQHPDSPYLEIGQISTAFYFIWFLFIVPLIGLAENTLMDIATESN</sequence>
<feature type="binding site" description="axial binding residue" evidence="16">
    <location>
        <position position="96"/>
    </location>
    <ligand>
        <name>heme b</name>
        <dbReference type="ChEBI" id="CHEBI:60344"/>
        <label>b566</label>
    </ligand>
    <ligandPart>
        <name>Fe</name>
        <dbReference type="ChEBI" id="CHEBI:18248"/>
    </ligandPart>
</feature>
<feature type="transmembrane region" description="Helical" evidence="17">
    <location>
        <begin position="28"/>
        <end position="52"/>
    </location>
</feature>
<evidence type="ECO:0000256" key="13">
    <source>
        <dbReference type="ARBA" id="ARBA00023136"/>
    </source>
</evidence>
<evidence type="ECO:0000256" key="7">
    <source>
        <dbReference type="ARBA" id="ARBA00022723"/>
    </source>
</evidence>
<evidence type="ECO:0000256" key="12">
    <source>
        <dbReference type="ARBA" id="ARBA00023128"/>
    </source>
</evidence>
<dbReference type="FunFam" id="1.20.810.10:FF:000002">
    <property type="entry name" value="Cytochrome b"/>
    <property type="match status" value="1"/>
</dbReference>
<keyword evidence="9 17" id="KW-0249">Electron transport</keyword>
<dbReference type="RefSeq" id="YP_010041376.1">
    <property type="nucleotide sequence ID" value="NC_054201.1"/>
</dbReference>
<accession>A0A873QJD4</accession>
<comment type="cofactor">
    <cofactor evidence="17">
        <name>heme b</name>
        <dbReference type="ChEBI" id="CHEBI:60344"/>
    </cofactor>
    <text evidence="17">Binds 2 heme groups non-covalently.</text>
</comment>
<dbReference type="InterPro" id="IPR005798">
    <property type="entry name" value="Cyt_b/b6_C"/>
</dbReference>
<comment type="cofactor">
    <cofactor evidence="16">
        <name>heme</name>
        <dbReference type="ChEBI" id="CHEBI:30413"/>
    </cofactor>
    <text evidence="16">Binds 2 heme groups non-covalently.</text>
</comment>
<feature type="transmembrane region" description="Helical" evidence="17">
    <location>
        <begin position="141"/>
        <end position="162"/>
    </location>
</feature>
<reference evidence="20" key="1">
    <citation type="submission" date="2020-06" db="EMBL/GenBank/DDBJ databases">
        <title>The complete mitochondrial genome of two Pisolithus species.</title>
        <authorList>
            <person name="Li Q."/>
        </authorList>
    </citation>
    <scope>NUCLEOTIDE SEQUENCE</scope>
</reference>
<evidence type="ECO:0000259" key="18">
    <source>
        <dbReference type="PROSITE" id="PS51002"/>
    </source>
</evidence>
<feature type="transmembrane region" description="Helical" evidence="17">
    <location>
        <begin position="112"/>
        <end position="134"/>
    </location>
</feature>
<keyword evidence="3 17" id="KW-0813">Transport</keyword>
<dbReference type="SUPFAM" id="SSF81648">
    <property type="entry name" value="a domain/subunit of cytochrome bc1 complex (Ubiquinol-cytochrome c reductase)"/>
    <property type="match status" value="1"/>
</dbReference>
<dbReference type="Gene3D" id="1.20.810.10">
    <property type="entry name" value="Cytochrome Bc1 Complex, Chain C"/>
    <property type="match status" value="1"/>
</dbReference>
<feature type="transmembrane region" description="Helical" evidence="17">
    <location>
        <begin position="320"/>
        <end position="339"/>
    </location>
</feature>
<comment type="subcellular location">
    <subcellularLocation>
        <location evidence="1">Mitochondrion inner membrane</location>
        <topology evidence="1">Multi-pass membrane protein</topology>
    </subcellularLocation>
</comment>
<organism evidence="20">
    <name type="scientific">Pisolithus microcarpus</name>
    <dbReference type="NCBI Taxonomy" id="178872"/>
    <lineage>
        <taxon>Eukaryota</taxon>
        <taxon>Fungi</taxon>
        <taxon>Dikarya</taxon>
        <taxon>Basidiomycota</taxon>
        <taxon>Agaricomycotina</taxon>
        <taxon>Agaricomycetes</taxon>
        <taxon>Agaricomycetidae</taxon>
        <taxon>Boletales</taxon>
        <taxon>Sclerodermatineae</taxon>
        <taxon>Pisolithaceae</taxon>
        <taxon>Pisolithus</taxon>
    </lineage>
</organism>
<comment type="function">
    <text evidence="17">Component of the ubiquinol-cytochrome c reductase complex (complex III or cytochrome b-c1 complex) that is part of the mitochondrial respiratory chain. The b-c1 complex mediates electron transfer from ubiquinol to cytochrome c. Contributes to the generation of a proton gradient across the mitochondrial membrane that is then used for ATP synthesis.</text>
</comment>
<dbReference type="GO" id="GO:0045275">
    <property type="term" value="C:respiratory chain complex III"/>
    <property type="evidence" value="ECO:0007669"/>
    <property type="project" value="InterPro"/>
</dbReference>
<protein>
    <recommendedName>
        <fullName evidence="2 17">Cytochrome b</fullName>
    </recommendedName>
</protein>
<dbReference type="CDD" id="cd00284">
    <property type="entry name" value="Cytochrome_b_N"/>
    <property type="match status" value="1"/>
</dbReference>
<evidence type="ECO:0000256" key="6">
    <source>
        <dbReference type="ARBA" id="ARBA00022692"/>
    </source>
</evidence>
<evidence type="ECO:0000256" key="3">
    <source>
        <dbReference type="ARBA" id="ARBA00022448"/>
    </source>
</evidence>
<dbReference type="PIRSF" id="PIRSF038885">
    <property type="entry name" value="COB"/>
    <property type="match status" value="1"/>
</dbReference>
<feature type="transmembrane region" description="Helical" evidence="17">
    <location>
        <begin position="351"/>
        <end position="373"/>
    </location>
</feature>
<keyword evidence="6 17" id="KW-0812">Transmembrane</keyword>
<dbReference type="PROSITE" id="PS51003">
    <property type="entry name" value="CYTB_CTER"/>
    <property type="match status" value="1"/>
</dbReference>
<comment type="similarity">
    <text evidence="14 17">Belongs to the cytochrome b family.</text>
</comment>
<name>A0A873QJD4_9AGAM</name>
<keyword evidence="10 17" id="KW-1133">Transmembrane helix</keyword>
<dbReference type="GO" id="GO:0016491">
    <property type="term" value="F:oxidoreductase activity"/>
    <property type="evidence" value="ECO:0007669"/>
    <property type="project" value="UniProtKB-UniRule"/>
</dbReference>
<dbReference type="InterPro" id="IPR016174">
    <property type="entry name" value="Di-haem_cyt_TM"/>
</dbReference>
<feature type="binding site" description="axial binding residue" evidence="16">
    <location>
        <position position="183"/>
    </location>
    <ligand>
        <name>heme b</name>
        <dbReference type="ChEBI" id="CHEBI:60344"/>
        <label>b562</label>
    </ligand>
    <ligandPart>
        <name>Fe</name>
        <dbReference type="ChEBI" id="CHEBI:18248"/>
    </ligandPart>
</feature>
<keyword evidence="4 16" id="KW-0349">Heme</keyword>
<dbReference type="InterPro" id="IPR027387">
    <property type="entry name" value="Cytb/b6-like_sf"/>
</dbReference>
<evidence type="ECO:0000256" key="17">
    <source>
        <dbReference type="RuleBase" id="RU362117"/>
    </source>
</evidence>
<feature type="binding site" description="axial binding residue" evidence="16">
    <location>
        <position position="82"/>
    </location>
    <ligand>
        <name>heme b</name>
        <dbReference type="ChEBI" id="CHEBI:60344"/>
        <label>b562</label>
    </ligand>
    <ligandPart>
        <name>Fe</name>
        <dbReference type="ChEBI" id="CHEBI:18248"/>
    </ligandPart>
</feature>
<dbReference type="GO" id="GO:0046872">
    <property type="term" value="F:metal ion binding"/>
    <property type="evidence" value="ECO:0007669"/>
    <property type="project" value="UniProtKB-UniRule"/>
</dbReference>
<feature type="transmembrane region" description="Helical" evidence="17">
    <location>
        <begin position="224"/>
        <end position="247"/>
    </location>
</feature>
<dbReference type="CDD" id="cd00290">
    <property type="entry name" value="cytochrome_b_C"/>
    <property type="match status" value="1"/>
</dbReference>
<evidence type="ECO:0000256" key="11">
    <source>
        <dbReference type="ARBA" id="ARBA00023004"/>
    </source>
</evidence>
<evidence type="ECO:0000256" key="5">
    <source>
        <dbReference type="ARBA" id="ARBA00022660"/>
    </source>
</evidence>
<dbReference type="InterPro" id="IPR030689">
    <property type="entry name" value="Cytochrome_b"/>
</dbReference>
<dbReference type="PROSITE" id="PS51002">
    <property type="entry name" value="CYTB_NTER"/>
    <property type="match status" value="1"/>
</dbReference>
<evidence type="ECO:0000256" key="2">
    <source>
        <dbReference type="ARBA" id="ARBA00013531"/>
    </source>
</evidence>
<evidence type="ECO:0000313" key="20">
    <source>
        <dbReference type="EMBL" id="QPA36156.1"/>
    </source>
</evidence>
<keyword evidence="5 17" id="KW-0679">Respiratory chain</keyword>